<sequence length="287" mass="31876">MLRLAAACGGRRAIARCQCYLALPVRPLSSTATSPFINGTFEGNIAADGALGTPEYRLHFKNAFGKPISPWHDIRLQTCQYGIFNAVIEIPKMTTAKMEVATKEVNNPIAQDMKKGKVREYHGPIFWNYGLLPQTWEDPNAVDAMTGCKGDNHPLDVVEIGSAALPIGTVVPVKPLGILAMIDEGELDWKVIAIAINDPLADELDDLKHLEEKYPEVVSGIREWFRWYKTPDGKPLNTFGFEDQALPRAKANEVISEAFDAWRNLRFGKSQHNGLWTQTVTAWTDGL</sequence>
<evidence type="ECO:0000256" key="3">
    <source>
        <dbReference type="ARBA" id="ARBA00012146"/>
    </source>
</evidence>
<dbReference type="GO" id="GO:0006796">
    <property type="term" value="P:phosphate-containing compound metabolic process"/>
    <property type="evidence" value="ECO:0007669"/>
    <property type="project" value="InterPro"/>
</dbReference>
<dbReference type="EMBL" id="HBGW01027078">
    <property type="protein sequence ID" value="CAD9545445.1"/>
    <property type="molecule type" value="Transcribed_RNA"/>
</dbReference>
<gene>
    <name evidence="7" type="ORF">BRAN1462_LOCUS17244</name>
</gene>
<evidence type="ECO:0000256" key="6">
    <source>
        <dbReference type="ARBA" id="ARBA00022842"/>
    </source>
</evidence>
<comment type="cofactor">
    <cofactor evidence="1">
        <name>Mg(2+)</name>
        <dbReference type="ChEBI" id="CHEBI:18420"/>
    </cofactor>
</comment>
<protein>
    <recommendedName>
        <fullName evidence="3">inorganic diphosphatase</fullName>
        <ecNumber evidence="3">3.6.1.1</ecNumber>
    </recommendedName>
</protein>
<keyword evidence="5" id="KW-0378">Hydrolase</keyword>
<keyword evidence="4" id="KW-0479">Metal-binding</keyword>
<evidence type="ECO:0000256" key="1">
    <source>
        <dbReference type="ARBA" id="ARBA00001946"/>
    </source>
</evidence>
<comment type="similarity">
    <text evidence="2">Belongs to the PPase family.</text>
</comment>
<dbReference type="GO" id="GO:0004427">
    <property type="term" value="F:inorganic diphosphate phosphatase activity"/>
    <property type="evidence" value="ECO:0007669"/>
    <property type="project" value="UniProtKB-EC"/>
</dbReference>
<dbReference type="CDD" id="cd00412">
    <property type="entry name" value="pyrophosphatase"/>
    <property type="match status" value="1"/>
</dbReference>
<evidence type="ECO:0000256" key="5">
    <source>
        <dbReference type="ARBA" id="ARBA00022801"/>
    </source>
</evidence>
<organism evidence="7">
    <name type="scientific">Zooxanthella nutricula</name>
    <dbReference type="NCBI Taxonomy" id="1333877"/>
    <lineage>
        <taxon>Eukaryota</taxon>
        <taxon>Sar</taxon>
        <taxon>Alveolata</taxon>
        <taxon>Dinophyceae</taxon>
        <taxon>Peridiniales</taxon>
        <taxon>Peridiniales incertae sedis</taxon>
        <taxon>Zooxanthella</taxon>
    </lineage>
</organism>
<dbReference type="AlphaFoldDB" id="A0A7S2JFP5"/>
<reference evidence="7" key="1">
    <citation type="submission" date="2021-01" db="EMBL/GenBank/DDBJ databases">
        <authorList>
            <person name="Corre E."/>
            <person name="Pelletier E."/>
            <person name="Niang G."/>
            <person name="Scheremetjew M."/>
            <person name="Finn R."/>
            <person name="Kale V."/>
            <person name="Holt S."/>
            <person name="Cochrane G."/>
            <person name="Meng A."/>
            <person name="Brown T."/>
            <person name="Cohen L."/>
        </authorList>
    </citation>
    <scope>NUCLEOTIDE SEQUENCE</scope>
    <source>
        <strain evidence="7">RCC3387</strain>
    </source>
</reference>
<dbReference type="Pfam" id="PF00719">
    <property type="entry name" value="Pyrophosphatase"/>
    <property type="match status" value="1"/>
</dbReference>
<dbReference type="Gene3D" id="3.90.80.10">
    <property type="entry name" value="Inorganic pyrophosphatase"/>
    <property type="match status" value="1"/>
</dbReference>
<dbReference type="SUPFAM" id="SSF50324">
    <property type="entry name" value="Inorganic pyrophosphatase"/>
    <property type="match status" value="1"/>
</dbReference>
<evidence type="ECO:0000256" key="2">
    <source>
        <dbReference type="ARBA" id="ARBA00006220"/>
    </source>
</evidence>
<dbReference type="InterPro" id="IPR008162">
    <property type="entry name" value="Pyrophosphatase"/>
</dbReference>
<evidence type="ECO:0000313" key="7">
    <source>
        <dbReference type="EMBL" id="CAD9545445.1"/>
    </source>
</evidence>
<evidence type="ECO:0000256" key="4">
    <source>
        <dbReference type="ARBA" id="ARBA00022723"/>
    </source>
</evidence>
<dbReference type="EC" id="3.6.1.1" evidence="3"/>
<dbReference type="PANTHER" id="PTHR10286">
    <property type="entry name" value="INORGANIC PYROPHOSPHATASE"/>
    <property type="match status" value="1"/>
</dbReference>
<accession>A0A7S2JFP5</accession>
<name>A0A7S2JFP5_9DINO</name>
<dbReference type="InterPro" id="IPR036649">
    <property type="entry name" value="Pyrophosphatase_sf"/>
</dbReference>
<dbReference type="GO" id="GO:0005737">
    <property type="term" value="C:cytoplasm"/>
    <property type="evidence" value="ECO:0007669"/>
    <property type="project" value="InterPro"/>
</dbReference>
<dbReference type="GO" id="GO:0000287">
    <property type="term" value="F:magnesium ion binding"/>
    <property type="evidence" value="ECO:0007669"/>
    <property type="project" value="InterPro"/>
</dbReference>
<proteinExistence type="inferred from homology"/>
<keyword evidence="6" id="KW-0460">Magnesium</keyword>